<reference evidence="6 7" key="1">
    <citation type="submission" date="2020-04" db="EMBL/GenBank/DDBJ databases">
        <title>Paraburkholderia sp. G-4-1-8 isolated from soil.</title>
        <authorList>
            <person name="Dahal R.H."/>
        </authorList>
    </citation>
    <scope>NUCLEOTIDE SEQUENCE [LARGE SCALE GENOMIC DNA]</scope>
    <source>
        <strain evidence="6 7">G-4-1-8</strain>
    </source>
</reference>
<evidence type="ECO:0000313" key="7">
    <source>
        <dbReference type="Proteomes" id="UP000583127"/>
    </source>
</evidence>
<dbReference type="InterPro" id="IPR036259">
    <property type="entry name" value="MFS_trans_sf"/>
</dbReference>
<keyword evidence="3 5" id="KW-0472">Membrane</keyword>
<accession>A0A7X9ZZ46</accession>
<feature type="transmembrane region" description="Helical" evidence="5">
    <location>
        <begin position="227"/>
        <end position="254"/>
    </location>
</feature>
<dbReference type="EMBL" id="JABBFZ010000007">
    <property type="protein sequence ID" value="NML31988.1"/>
    <property type="molecule type" value="Genomic_DNA"/>
</dbReference>
<keyword evidence="7" id="KW-1185">Reference proteome</keyword>
<feature type="compositionally biased region" description="Basic and acidic residues" evidence="4">
    <location>
        <begin position="1"/>
        <end position="17"/>
    </location>
</feature>
<feature type="region of interest" description="Disordered" evidence="4">
    <location>
        <begin position="1"/>
        <end position="26"/>
    </location>
</feature>
<dbReference type="GO" id="GO:0022857">
    <property type="term" value="F:transmembrane transporter activity"/>
    <property type="evidence" value="ECO:0007669"/>
    <property type="project" value="InterPro"/>
</dbReference>
<dbReference type="CDD" id="cd06174">
    <property type="entry name" value="MFS"/>
    <property type="match status" value="1"/>
</dbReference>
<feature type="transmembrane region" description="Helical" evidence="5">
    <location>
        <begin position="58"/>
        <end position="75"/>
    </location>
</feature>
<feature type="transmembrane region" description="Helical" evidence="5">
    <location>
        <begin position="168"/>
        <end position="187"/>
    </location>
</feature>
<feature type="transmembrane region" description="Helical" evidence="5">
    <location>
        <begin position="32"/>
        <end position="52"/>
    </location>
</feature>
<gene>
    <name evidence="6" type="ORF">HHL14_14225</name>
</gene>
<proteinExistence type="predicted"/>
<evidence type="ECO:0000256" key="4">
    <source>
        <dbReference type="SAM" id="MobiDB-lite"/>
    </source>
</evidence>
<sequence length="288" mass="28706">MRRSGHRSEENNDDHASSSHPTYHPTPRTPGLAIATVVFAGIATSMLLGPLLDGWRGAWRASAVLVLVAAVALFFTTPADTPTPRVPGQSVGTALRAVVASRATTLLALCFAAYNVQFFSVMTFLPVFLMQRLGVALSTAGVIGAAIVAANAIGNLAAGALLARGMRAGPLLATAAIAMGCTGAGLFHPAPPAPLAVALGFLFSAFAGMLPATVLASAPSTAPTPSLAPLCIGWVMQGNYLGQVIGPLLIGAIVGGAGGAGAMGLLLVAAAIGAAFGLALPQPRVVAA</sequence>
<evidence type="ECO:0000256" key="1">
    <source>
        <dbReference type="ARBA" id="ARBA00022692"/>
    </source>
</evidence>
<feature type="transmembrane region" description="Helical" evidence="5">
    <location>
        <begin position="193"/>
        <end position="215"/>
    </location>
</feature>
<protein>
    <submittedName>
        <fullName evidence="6">MFS transporter</fullName>
    </submittedName>
</protein>
<dbReference type="InterPro" id="IPR011701">
    <property type="entry name" value="MFS"/>
</dbReference>
<dbReference type="Pfam" id="PF07690">
    <property type="entry name" value="MFS_1"/>
    <property type="match status" value="1"/>
</dbReference>
<dbReference type="SUPFAM" id="SSF103473">
    <property type="entry name" value="MFS general substrate transporter"/>
    <property type="match status" value="1"/>
</dbReference>
<dbReference type="RefSeq" id="WP_169498258.1">
    <property type="nucleotide sequence ID" value="NZ_JABBFZ010000007.1"/>
</dbReference>
<dbReference type="Gene3D" id="1.20.1250.20">
    <property type="entry name" value="MFS general substrate transporter like domains"/>
    <property type="match status" value="1"/>
</dbReference>
<keyword evidence="1 5" id="KW-0812">Transmembrane</keyword>
<evidence type="ECO:0000256" key="5">
    <source>
        <dbReference type="SAM" id="Phobius"/>
    </source>
</evidence>
<feature type="transmembrane region" description="Helical" evidence="5">
    <location>
        <begin position="106"/>
        <end position="129"/>
    </location>
</feature>
<evidence type="ECO:0000256" key="2">
    <source>
        <dbReference type="ARBA" id="ARBA00022989"/>
    </source>
</evidence>
<keyword evidence="2 5" id="KW-1133">Transmembrane helix</keyword>
<feature type="transmembrane region" description="Helical" evidence="5">
    <location>
        <begin position="135"/>
        <end position="156"/>
    </location>
</feature>
<feature type="transmembrane region" description="Helical" evidence="5">
    <location>
        <begin position="260"/>
        <end position="280"/>
    </location>
</feature>
<evidence type="ECO:0000256" key="3">
    <source>
        <dbReference type="ARBA" id="ARBA00023136"/>
    </source>
</evidence>
<evidence type="ECO:0000313" key="6">
    <source>
        <dbReference type="EMBL" id="NML31988.1"/>
    </source>
</evidence>
<comment type="caution">
    <text evidence="6">The sequence shown here is derived from an EMBL/GenBank/DDBJ whole genome shotgun (WGS) entry which is preliminary data.</text>
</comment>
<dbReference type="Proteomes" id="UP000583127">
    <property type="component" value="Unassembled WGS sequence"/>
</dbReference>
<dbReference type="AlphaFoldDB" id="A0A7X9ZZ46"/>
<organism evidence="6 7">
    <name type="scientific">Paraburkholderia antibiotica</name>
    <dbReference type="NCBI Taxonomy" id="2728839"/>
    <lineage>
        <taxon>Bacteria</taxon>
        <taxon>Pseudomonadati</taxon>
        <taxon>Pseudomonadota</taxon>
        <taxon>Betaproteobacteria</taxon>
        <taxon>Burkholderiales</taxon>
        <taxon>Burkholderiaceae</taxon>
        <taxon>Paraburkholderia</taxon>
    </lineage>
</organism>
<name>A0A7X9ZZ46_9BURK</name>